<accession>A0A061HTL1</accession>
<gene>
    <name evidence="2" type="ORF">H671_21295</name>
</gene>
<feature type="compositionally biased region" description="Basic and acidic residues" evidence="1">
    <location>
        <begin position="28"/>
        <end position="43"/>
    </location>
</feature>
<evidence type="ECO:0000313" key="3">
    <source>
        <dbReference type="Proteomes" id="UP000030759"/>
    </source>
</evidence>
<feature type="region of interest" description="Disordered" evidence="1">
    <location>
        <begin position="1"/>
        <end position="129"/>
    </location>
</feature>
<dbReference type="EMBL" id="KE687987">
    <property type="protein sequence ID" value="ERE52458.1"/>
    <property type="molecule type" value="Genomic_DNA"/>
</dbReference>
<evidence type="ECO:0000256" key="1">
    <source>
        <dbReference type="SAM" id="MobiDB-lite"/>
    </source>
</evidence>
<sequence length="129" mass="14176">MEMETRTGRYSPGETEEEKPQRGGRARGHTEEGPDAPGDRDAGSRPAGRGSQRQSQGNAERGGIPKDNQGQRAKKKHPEWVREERGAGKERWATIQGERPLATEGEKYKSDGHRETLNLAGRGETGNTV</sequence>
<feature type="compositionally biased region" description="Basic and acidic residues" evidence="1">
    <location>
        <begin position="104"/>
        <end position="116"/>
    </location>
</feature>
<organism evidence="2 3">
    <name type="scientific">Cricetulus griseus</name>
    <name type="common">Chinese hamster</name>
    <name type="synonym">Cricetulus barabensis griseus</name>
    <dbReference type="NCBI Taxonomy" id="10029"/>
    <lineage>
        <taxon>Eukaryota</taxon>
        <taxon>Metazoa</taxon>
        <taxon>Chordata</taxon>
        <taxon>Craniata</taxon>
        <taxon>Vertebrata</taxon>
        <taxon>Euteleostomi</taxon>
        <taxon>Mammalia</taxon>
        <taxon>Eutheria</taxon>
        <taxon>Euarchontoglires</taxon>
        <taxon>Glires</taxon>
        <taxon>Rodentia</taxon>
        <taxon>Myomorpha</taxon>
        <taxon>Muroidea</taxon>
        <taxon>Cricetidae</taxon>
        <taxon>Cricetinae</taxon>
        <taxon>Cricetulus</taxon>
    </lineage>
</organism>
<name>A0A061HTL1_CRIGR</name>
<proteinExistence type="predicted"/>
<feature type="compositionally biased region" description="Basic and acidic residues" evidence="1">
    <location>
        <begin position="78"/>
        <end position="92"/>
    </location>
</feature>
<protein>
    <submittedName>
        <fullName evidence="2">Uncharacterized protein</fullName>
    </submittedName>
</protein>
<dbReference type="AlphaFoldDB" id="A0A061HTL1"/>
<reference evidence="3" key="1">
    <citation type="journal article" date="2013" name="Nat. Biotechnol.">
        <title>Chinese hamster genome sequenced from sorted chromosomes.</title>
        <authorList>
            <person name="Brinkrolf K."/>
            <person name="Rupp O."/>
            <person name="Laux H."/>
            <person name="Kollin F."/>
            <person name="Ernst W."/>
            <person name="Linke B."/>
            <person name="Kofler R."/>
            <person name="Romand S."/>
            <person name="Hesse F."/>
            <person name="Budach W.E."/>
            <person name="Galosy S."/>
            <person name="Muller D."/>
            <person name="Noll T."/>
            <person name="Wienberg J."/>
            <person name="Jostock T."/>
            <person name="Leonard M."/>
            <person name="Grillari J."/>
            <person name="Tauch A."/>
            <person name="Goesmann A."/>
            <person name="Helk B."/>
            <person name="Mott J.E."/>
            <person name="Puhler A."/>
            <person name="Borth N."/>
        </authorList>
    </citation>
    <scope>NUCLEOTIDE SEQUENCE [LARGE SCALE GENOMIC DNA]</scope>
    <source>
        <strain evidence="3">17A/GY</strain>
    </source>
</reference>
<evidence type="ECO:0000313" key="2">
    <source>
        <dbReference type="EMBL" id="ERE52458.1"/>
    </source>
</evidence>
<dbReference type="Proteomes" id="UP000030759">
    <property type="component" value="Unassembled WGS sequence"/>
</dbReference>